<dbReference type="EMBL" id="JACJMO010000013">
    <property type="protein sequence ID" value="MBM6857877.1"/>
    <property type="molecule type" value="Genomic_DNA"/>
</dbReference>
<sequence>MKGLKIMLNDTITYAGIADGLVSVILTNKEGPLTLSIGGMEADSRTHHVWMNKEICQGDRISISGIEMDECLLSPSELKVYPLSDEELLKCYDRLKQELEDEGVL</sequence>
<dbReference type="RefSeq" id="WP_075318511.1">
    <property type="nucleotide sequence ID" value="NZ_JAAZTS010000013.1"/>
</dbReference>
<evidence type="ECO:0000313" key="2">
    <source>
        <dbReference type="Proteomes" id="UP000698924"/>
    </source>
</evidence>
<protein>
    <submittedName>
        <fullName evidence="1">Uncharacterized protein</fullName>
    </submittedName>
</protein>
<comment type="caution">
    <text evidence="1">The sequence shown here is derived from an EMBL/GenBank/DDBJ whole genome shotgun (WGS) entry which is preliminary data.</text>
</comment>
<proteinExistence type="predicted"/>
<dbReference type="AlphaFoldDB" id="A0AA40ZU86"/>
<evidence type="ECO:0000313" key="1">
    <source>
        <dbReference type="EMBL" id="MBM6857877.1"/>
    </source>
</evidence>
<gene>
    <name evidence="1" type="ORF">H6D15_09755</name>
</gene>
<name>A0AA40ZU86_9BACT</name>
<accession>A0AA40ZU86</accession>
<reference evidence="1 2" key="1">
    <citation type="journal article" date="2021" name="Sci. Rep.">
        <title>The distribution of antibiotic resistance genes in chicken gut microbiota commensals.</title>
        <authorList>
            <person name="Juricova H."/>
            <person name="Matiasovicova J."/>
            <person name="Kubasova T."/>
            <person name="Cejkova D."/>
            <person name="Rychlik I."/>
        </authorList>
    </citation>
    <scope>NUCLEOTIDE SEQUENCE [LARGE SCALE GENOMIC DNA]</scope>
    <source>
        <strain evidence="1 2">An421</strain>
    </source>
</reference>
<keyword evidence="2" id="KW-1185">Reference proteome</keyword>
<dbReference type="Proteomes" id="UP000698924">
    <property type="component" value="Unassembled WGS sequence"/>
</dbReference>
<organism evidence="1 2">
    <name type="scientific">Caecibacteroides pullorum</name>
    <dbReference type="NCBI Taxonomy" id="2725562"/>
    <lineage>
        <taxon>Bacteria</taxon>
        <taxon>Pseudomonadati</taxon>
        <taxon>Bacteroidota</taxon>
        <taxon>Bacteroidia</taxon>
        <taxon>Bacteroidales</taxon>
        <taxon>Bacteroidaceae</taxon>
        <taxon>Caecibacteroides</taxon>
    </lineage>
</organism>